<protein>
    <submittedName>
        <fullName evidence="1">Terminase</fullName>
    </submittedName>
</protein>
<dbReference type="Proteomes" id="UP000578252">
    <property type="component" value="Unassembled WGS sequence"/>
</dbReference>
<comment type="caution">
    <text evidence="1">The sequence shown here is derived from an EMBL/GenBank/DDBJ whole genome shotgun (WGS) entry which is preliminary data.</text>
</comment>
<evidence type="ECO:0000313" key="1">
    <source>
        <dbReference type="EMBL" id="NMW64425.1"/>
    </source>
</evidence>
<dbReference type="EMBL" id="JABCUR010000002">
    <property type="protein sequence ID" value="NMW64425.1"/>
    <property type="molecule type" value="Genomic_DNA"/>
</dbReference>
<name>A0A7Y0TZZ8_9ACTO</name>
<accession>A0A7Y0TZZ8</accession>
<dbReference type="Gene3D" id="3.40.50.300">
    <property type="entry name" value="P-loop containing nucleotide triphosphate hydrolases"/>
    <property type="match status" value="1"/>
</dbReference>
<proteinExistence type="predicted"/>
<sequence>MPPGLPEFTLGYTALGWMETNLRVPSGKYAGEPFRASLDQALFLLWWYALDSSGDWLYRRGVRRLAKGSGKSPFAAALALFELVGECRFDRFDNSAPGGVIGKPVSLPVVQLAAVSEAQTGVTMRLVVGMANKRTEICKKYSLEVGRTYIYTPSGGRLQLLTSSATSAEGAEPSLVIADEVEHWVPSSGGVDMWATLRRNLGKSGSRMLETCNAWIPGQESVAEKSFDEWCLQEEGKLRGSQRVLYDARVAPGVTALTGEAGVGEIPLMEALRFVYEPCPWAALDSIQEEIWSPTTPVSVSRRFYLNQPNAAQDTWVTIDEWGTLADTSRELVDGEEVVLFFDGSKSNDNTALVGCCMADGFVFTVGVWEPEEKTGVVNTRKVDAAVRRTFERFTVVAFWGDVREWESFVKVSWPDEFGENLLVPAQEHGKAAALIAWDMRSHGYEFAVASEECRAEIENKSFRHDGNWDTSRHIGNCRETERRGFITVRKESPKSPNKIDAAVCVIGARMVYRSVLNSPQWEQYTDSGGDWLVF</sequence>
<gene>
    <name evidence="1" type="ORF">HHJ78_02500</name>
</gene>
<evidence type="ECO:0000313" key="2">
    <source>
        <dbReference type="Proteomes" id="UP000578252"/>
    </source>
</evidence>
<dbReference type="InterPro" id="IPR027417">
    <property type="entry name" value="P-loop_NTPase"/>
</dbReference>
<organism evidence="1 2">
    <name type="scientific">Mobiluncus mulieris</name>
    <dbReference type="NCBI Taxonomy" id="2052"/>
    <lineage>
        <taxon>Bacteria</taxon>
        <taxon>Bacillati</taxon>
        <taxon>Actinomycetota</taxon>
        <taxon>Actinomycetes</taxon>
        <taxon>Actinomycetales</taxon>
        <taxon>Actinomycetaceae</taxon>
        <taxon>Mobiluncus</taxon>
    </lineage>
</organism>
<reference evidence="1 2" key="1">
    <citation type="submission" date="2020-04" db="EMBL/GenBank/DDBJ databases">
        <title>Antimicrobial susceptibility and clonality of vaginal-derived multi-drug resistant Mobiluncus isolates in China.</title>
        <authorList>
            <person name="Zhang X."/>
        </authorList>
    </citation>
    <scope>NUCLEOTIDE SEQUENCE [LARGE SCALE GENOMIC DNA]</scope>
    <source>
        <strain evidence="1 2">13</strain>
    </source>
</reference>
<dbReference type="AlphaFoldDB" id="A0A7Y0TZZ8"/>